<sequence length="308" mass="34181">MKLLESSRFEAINASLCFETGDCKIVGRIESYSCKMVGSDKRLFKSMNAEAGGGPNDLQALSPPQSALISQSPNRVYSRSQSDDGEGHLCDTISRKTLFHLIGTLNASFHPDYDFSQAKSDEFSKEPSLDWVMSSVDSNLFAMANQAYSALRPHLWAAMDSEITLAECDIFSYNPDLVSDPYGEDGCLWSFNYFFYNRRLKRIVFFTCRAVSANSFEYGQDELEHEMNMEMEEECAASSGNDSKHGVKISSEREPLRAAIPLNGQQQAKPAPKAFGTLKISRILASVDDRSAAAYTKTFLRSPLVGAQ</sequence>
<comment type="caution">
    <text evidence="1">The sequence shown here is derived from an EMBL/GenBank/DDBJ whole genome shotgun (WGS) entry which is preliminary data.</text>
</comment>
<evidence type="ECO:0000313" key="2">
    <source>
        <dbReference type="Proteomes" id="UP000805193"/>
    </source>
</evidence>
<keyword evidence="2" id="KW-1185">Reference proteome</keyword>
<name>A0AC60QAT6_IXOPE</name>
<protein>
    <submittedName>
        <fullName evidence="1">Uncharacterized protein</fullName>
    </submittedName>
</protein>
<dbReference type="Proteomes" id="UP000805193">
    <property type="component" value="Unassembled WGS sequence"/>
</dbReference>
<reference evidence="1 2" key="1">
    <citation type="journal article" date="2020" name="Cell">
        <title>Large-Scale Comparative Analyses of Tick Genomes Elucidate Their Genetic Diversity and Vector Capacities.</title>
        <authorList>
            <consortium name="Tick Genome and Microbiome Consortium (TIGMIC)"/>
            <person name="Jia N."/>
            <person name="Wang J."/>
            <person name="Shi W."/>
            <person name="Du L."/>
            <person name="Sun Y."/>
            <person name="Zhan W."/>
            <person name="Jiang J.F."/>
            <person name="Wang Q."/>
            <person name="Zhang B."/>
            <person name="Ji P."/>
            <person name="Bell-Sakyi L."/>
            <person name="Cui X.M."/>
            <person name="Yuan T.T."/>
            <person name="Jiang B.G."/>
            <person name="Yang W.F."/>
            <person name="Lam T.T."/>
            <person name="Chang Q.C."/>
            <person name="Ding S.J."/>
            <person name="Wang X.J."/>
            <person name="Zhu J.G."/>
            <person name="Ruan X.D."/>
            <person name="Zhao L."/>
            <person name="Wei J.T."/>
            <person name="Ye R.Z."/>
            <person name="Que T.C."/>
            <person name="Du C.H."/>
            <person name="Zhou Y.H."/>
            <person name="Cheng J.X."/>
            <person name="Dai P.F."/>
            <person name="Guo W.B."/>
            <person name="Han X.H."/>
            <person name="Huang E.J."/>
            <person name="Li L.F."/>
            <person name="Wei W."/>
            <person name="Gao Y.C."/>
            <person name="Liu J.Z."/>
            <person name="Shao H.Z."/>
            <person name="Wang X."/>
            <person name="Wang C.C."/>
            <person name="Yang T.C."/>
            <person name="Huo Q.B."/>
            <person name="Li W."/>
            <person name="Chen H.Y."/>
            <person name="Chen S.E."/>
            <person name="Zhou L.G."/>
            <person name="Ni X.B."/>
            <person name="Tian J.H."/>
            <person name="Sheng Y."/>
            <person name="Liu T."/>
            <person name="Pan Y.S."/>
            <person name="Xia L.Y."/>
            <person name="Li J."/>
            <person name="Zhao F."/>
            <person name="Cao W.C."/>
        </authorList>
    </citation>
    <scope>NUCLEOTIDE SEQUENCE [LARGE SCALE GENOMIC DNA]</scope>
    <source>
        <strain evidence="1">Iper-2018</strain>
    </source>
</reference>
<evidence type="ECO:0000313" key="1">
    <source>
        <dbReference type="EMBL" id="KAG0431142.1"/>
    </source>
</evidence>
<dbReference type="EMBL" id="JABSTQ010009252">
    <property type="protein sequence ID" value="KAG0431142.1"/>
    <property type="molecule type" value="Genomic_DNA"/>
</dbReference>
<gene>
    <name evidence="1" type="ORF">HPB47_022061</name>
</gene>
<organism evidence="1 2">
    <name type="scientific">Ixodes persulcatus</name>
    <name type="common">Taiga tick</name>
    <dbReference type="NCBI Taxonomy" id="34615"/>
    <lineage>
        <taxon>Eukaryota</taxon>
        <taxon>Metazoa</taxon>
        <taxon>Ecdysozoa</taxon>
        <taxon>Arthropoda</taxon>
        <taxon>Chelicerata</taxon>
        <taxon>Arachnida</taxon>
        <taxon>Acari</taxon>
        <taxon>Parasitiformes</taxon>
        <taxon>Ixodida</taxon>
        <taxon>Ixodoidea</taxon>
        <taxon>Ixodidae</taxon>
        <taxon>Ixodinae</taxon>
        <taxon>Ixodes</taxon>
    </lineage>
</organism>
<accession>A0AC60QAT6</accession>
<proteinExistence type="predicted"/>